<gene>
    <name evidence="8" type="ORF">DdX_09751</name>
</gene>
<sequence length="284" mass="31330">MSYYESRSRARGNDEDEGLDYMTASGSTSSFPVFLQPAELHFILSKPDTHKQVLTVYNPYEFGIRFTVLSNAPSRYRVVEPRGFIRPKCYVDIMIRHLSPTLAAMVNNDCLRIEIFREGDASPCGRKDVVMNVLAADAKHNIEQDEFKAFPGPGTGAGTSRQISARGQRQQVAFAGNPPPQAHVHNFHWLVVFGFFTCIITLLLPAYHSPLSTNMSPAQTKTSDVTKTDHSPAKALQGAEGVVSTPENGIASIIPMYIRPSPTLQLVAAYVLGLLTVYLIQPNM</sequence>
<comment type="subcellular location">
    <subcellularLocation>
        <location evidence="1">Membrane</location>
        <topology evidence="1">Multi-pass membrane protein</topology>
    </subcellularLocation>
</comment>
<dbReference type="PANTHER" id="PTHR34441">
    <property type="entry name" value="MOTILE SPERM DOMAIN-CONTAINING PROTEIN 1"/>
    <property type="match status" value="1"/>
</dbReference>
<feature type="compositionally biased region" description="Basic and acidic residues" evidence="5">
    <location>
        <begin position="1"/>
        <end position="13"/>
    </location>
</feature>
<organism evidence="8 9">
    <name type="scientific">Ditylenchus destructor</name>
    <dbReference type="NCBI Taxonomy" id="166010"/>
    <lineage>
        <taxon>Eukaryota</taxon>
        <taxon>Metazoa</taxon>
        <taxon>Ecdysozoa</taxon>
        <taxon>Nematoda</taxon>
        <taxon>Chromadorea</taxon>
        <taxon>Rhabditida</taxon>
        <taxon>Tylenchina</taxon>
        <taxon>Tylenchomorpha</taxon>
        <taxon>Sphaerularioidea</taxon>
        <taxon>Anguinidae</taxon>
        <taxon>Anguininae</taxon>
        <taxon>Ditylenchus</taxon>
    </lineage>
</organism>
<protein>
    <submittedName>
        <fullName evidence="8">MSP (Major sperm protein) domain-containing protein</fullName>
    </submittedName>
</protein>
<feature type="region of interest" description="Disordered" evidence="5">
    <location>
        <begin position="218"/>
        <end position="240"/>
    </location>
</feature>
<dbReference type="InterPro" id="IPR013783">
    <property type="entry name" value="Ig-like_fold"/>
</dbReference>
<dbReference type="Proteomes" id="UP001201812">
    <property type="component" value="Unassembled WGS sequence"/>
</dbReference>
<evidence type="ECO:0000313" key="8">
    <source>
        <dbReference type="EMBL" id="KAI1712206.1"/>
    </source>
</evidence>
<proteinExistence type="predicted"/>
<evidence type="ECO:0000256" key="3">
    <source>
        <dbReference type="ARBA" id="ARBA00022989"/>
    </source>
</evidence>
<evidence type="ECO:0000256" key="5">
    <source>
        <dbReference type="SAM" id="MobiDB-lite"/>
    </source>
</evidence>
<accession>A0AAD4N029</accession>
<name>A0AAD4N029_9BILA</name>
<feature type="region of interest" description="Disordered" evidence="5">
    <location>
        <begin position="1"/>
        <end position="21"/>
    </location>
</feature>
<keyword evidence="3 6" id="KW-1133">Transmembrane helix</keyword>
<feature type="domain" description="MSP" evidence="7">
    <location>
        <begin position="33"/>
        <end position="114"/>
    </location>
</feature>
<dbReference type="AlphaFoldDB" id="A0AAD4N029"/>
<dbReference type="SUPFAM" id="SSF49354">
    <property type="entry name" value="PapD-like"/>
    <property type="match status" value="1"/>
</dbReference>
<dbReference type="Pfam" id="PF00635">
    <property type="entry name" value="Motile_Sperm"/>
    <property type="match status" value="1"/>
</dbReference>
<evidence type="ECO:0000256" key="1">
    <source>
        <dbReference type="ARBA" id="ARBA00004141"/>
    </source>
</evidence>
<dbReference type="InterPro" id="IPR000535">
    <property type="entry name" value="MSP_dom"/>
</dbReference>
<dbReference type="InterPro" id="IPR039283">
    <property type="entry name" value="MOSPD1/3"/>
</dbReference>
<evidence type="ECO:0000256" key="4">
    <source>
        <dbReference type="ARBA" id="ARBA00023136"/>
    </source>
</evidence>
<dbReference type="GO" id="GO:0016020">
    <property type="term" value="C:membrane"/>
    <property type="evidence" value="ECO:0007669"/>
    <property type="project" value="UniProtKB-SubCell"/>
</dbReference>
<dbReference type="Gene3D" id="2.60.40.10">
    <property type="entry name" value="Immunoglobulins"/>
    <property type="match status" value="1"/>
</dbReference>
<dbReference type="EMBL" id="JAKKPZ010000019">
    <property type="protein sequence ID" value="KAI1712206.1"/>
    <property type="molecule type" value="Genomic_DNA"/>
</dbReference>
<evidence type="ECO:0000256" key="2">
    <source>
        <dbReference type="ARBA" id="ARBA00022692"/>
    </source>
</evidence>
<evidence type="ECO:0000256" key="6">
    <source>
        <dbReference type="SAM" id="Phobius"/>
    </source>
</evidence>
<reference evidence="8" key="1">
    <citation type="submission" date="2022-01" db="EMBL/GenBank/DDBJ databases">
        <title>Genome Sequence Resource for Two Populations of Ditylenchus destructor, the Migratory Endoparasitic Phytonematode.</title>
        <authorList>
            <person name="Zhang H."/>
            <person name="Lin R."/>
            <person name="Xie B."/>
        </authorList>
    </citation>
    <scope>NUCLEOTIDE SEQUENCE</scope>
    <source>
        <strain evidence="8">BazhouSP</strain>
    </source>
</reference>
<keyword evidence="2 6" id="KW-0812">Transmembrane</keyword>
<evidence type="ECO:0000259" key="7">
    <source>
        <dbReference type="Pfam" id="PF00635"/>
    </source>
</evidence>
<dbReference type="GO" id="GO:0005737">
    <property type="term" value="C:cytoplasm"/>
    <property type="evidence" value="ECO:0007669"/>
    <property type="project" value="TreeGrafter"/>
</dbReference>
<keyword evidence="4 6" id="KW-0472">Membrane</keyword>
<feature type="transmembrane region" description="Helical" evidence="6">
    <location>
        <begin position="263"/>
        <end position="280"/>
    </location>
</feature>
<evidence type="ECO:0000313" key="9">
    <source>
        <dbReference type="Proteomes" id="UP001201812"/>
    </source>
</evidence>
<dbReference type="PANTHER" id="PTHR34441:SF1">
    <property type="entry name" value="MOTILE SPERM DOMAIN-CONTAINING 1"/>
    <property type="match status" value="1"/>
</dbReference>
<dbReference type="InterPro" id="IPR008962">
    <property type="entry name" value="PapD-like_sf"/>
</dbReference>
<keyword evidence="9" id="KW-1185">Reference proteome</keyword>
<feature type="transmembrane region" description="Helical" evidence="6">
    <location>
        <begin position="187"/>
        <end position="207"/>
    </location>
</feature>
<comment type="caution">
    <text evidence="8">The sequence shown here is derived from an EMBL/GenBank/DDBJ whole genome shotgun (WGS) entry which is preliminary data.</text>
</comment>